<evidence type="ECO:0000313" key="10">
    <source>
        <dbReference type="Proteomes" id="UP000030765"/>
    </source>
</evidence>
<dbReference type="EnsemblMetazoa" id="ASIC007173-RA">
    <property type="protein sequence ID" value="ASIC007173-PA"/>
    <property type="gene ID" value="ASIC007173"/>
</dbReference>
<dbReference type="PANTHER" id="PTHR46321:SF1">
    <property type="entry name" value="KIF-BINDING PROTEIN"/>
    <property type="match status" value="1"/>
</dbReference>
<keyword evidence="6" id="KW-0175">Coiled coil</keyword>
<evidence type="ECO:0000256" key="7">
    <source>
        <dbReference type="SAM" id="MobiDB-lite"/>
    </source>
</evidence>
<evidence type="ECO:0000256" key="2">
    <source>
        <dbReference type="ARBA" id="ARBA00010305"/>
    </source>
</evidence>
<reference evidence="9" key="2">
    <citation type="submission" date="2020-05" db="UniProtKB">
        <authorList>
            <consortium name="EnsemblMetazoa"/>
        </authorList>
    </citation>
    <scope>IDENTIFICATION</scope>
</reference>
<dbReference type="OrthoDB" id="409897at2759"/>
<evidence type="ECO:0000256" key="6">
    <source>
        <dbReference type="SAM" id="Coils"/>
    </source>
</evidence>
<dbReference type="STRING" id="74873.A0A084VPB1"/>
<evidence type="ECO:0000256" key="1">
    <source>
        <dbReference type="ARBA" id="ARBA00004245"/>
    </source>
</evidence>
<keyword evidence="10" id="KW-1185">Reference proteome</keyword>
<dbReference type="PANTHER" id="PTHR46321">
    <property type="entry name" value="KIF1-BINDING PROTEIN"/>
    <property type="match status" value="1"/>
</dbReference>
<dbReference type="AlphaFoldDB" id="A0A084VPB1"/>
<evidence type="ECO:0000313" key="9">
    <source>
        <dbReference type="EnsemblMetazoa" id="ASIC007173-PA"/>
    </source>
</evidence>
<gene>
    <name evidence="8" type="ORF">ZHAS_00007173</name>
</gene>
<comment type="subcellular location">
    <subcellularLocation>
        <location evidence="1">Cytoplasm</location>
        <location evidence="1">Cytoskeleton</location>
    </subcellularLocation>
</comment>
<sequence length="790" mass="90221">MKVTKENLSDIREEYEKAHRLIDEESKNDPPTEPFRSHYAARDVLHGALRKVKTLGEALEPQSDAASIVRCIQANIIKDIAKITTFVEEPNGASLLKEALELIGQDSDKDEAINVHIEILNQLGIMACNHSNFTESQEFLEEAKNIYLRVKEEDRKPLTIADLFGTKEEVEKGKGCKLLESNHTLTLYYLAQVFGFLEKLEDSARYCHMTLKRQLEYNDYEHVDWALNAATLSQYYFPMNYLTQARHLLAASTFILNKYETDVVEKITNPDERAEKEETLRYRMADIGRCWGKYGLHILVTSKERLCTNDDDDDEDCADKPKEPPLSPIKKIDRFVGLDLAVYESQVTDEFCLTFDDAKLVMLHSLSWLNKAKEYFTQETEASQYAKILQDIASLYSYLAFFEEDDGNQCKLYKRSADQLEEIVELLNATYYQTICREAWYQLGLIYSNMLNVKLSQLDELQANDRPTPHVLNKINNLCEKSIRNFKKFIESYKVPLDTLVLPEKMEADEMKPILYAFFHIGRLYYRIITPDKFAKLRNTTESHFYHSRFVACCQDERMQPHFVEEQSVCKEMISLLPLKIEKLKREIAEEHLFANEVKKPGPVEIFPSHTCGVRNTAAENLHVIRKRAHAPCKEPEQQHQDNVGTSGFGGFVFLFPVQLYRLFPAVGHDETSATEPMLMVDRAVGVSLRVAYITERKQSPVAERTRMTSPKISADKSAESNANTPKHQPENGASGNETAAGEASNAEGTAGVQAVVAATVQSIRERGFYGCFSLLKVFRFANLMIKQGC</sequence>
<dbReference type="InterPro" id="IPR022083">
    <property type="entry name" value="KBP"/>
</dbReference>
<evidence type="ECO:0000256" key="4">
    <source>
        <dbReference type="ARBA" id="ARBA00022490"/>
    </source>
</evidence>
<keyword evidence="5" id="KW-0206">Cytoskeleton</keyword>
<accession>A0A084VPB1</accession>
<proteinExistence type="inferred from homology"/>
<keyword evidence="4" id="KW-0963">Cytoplasm</keyword>
<evidence type="ECO:0000256" key="3">
    <source>
        <dbReference type="ARBA" id="ARBA00016840"/>
    </source>
</evidence>
<dbReference type="GO" id="GO:0005856">
    <property type="term" value="C:cytoskeleton"/>
    <property type="evidence" value="ECO:0007669"/>
    <property type="project" value="UniProtKB-SubCell"/>
</dbReference>
<dbReference type="VEuPathDB" id="VectorBase:ASIS010992"/>
<feature type="region of interest" description="Disordered" evidence="7">
    <location>
        <begin position="701"/>
        <end position="747"/>
    </location>
</feature>
<feature type="compositionally biased region" description="Polar residues" evidence="7">
    <location>
        <begin position="720"/>
        <end position="738"/>
    </location>
</feature>
<dbReference type="GO" id="GO:0000226">
    <property type="term" value="P:microtubule cytoskeleton organization"/>
    <property type="evidence" value="ECO:0007669"/>
    <property type="project" value="TreeGrafter"/>
</dbReference>
<feature type="coiled-coil region" evidence="6">
    <location>
        <begin position="1"/>
        <end position="28"/>
    </location>
</feature>
<dbReference type="OMA" id="TIMSECA"/>
<protein>
    <recommendedName>
        <fullName evidence="3">KIF-binding protein</fullName>
    </recommendedName>
</protein>
<dbReference type="EMBL" id="ATLV01014995">
    <property type="status" value="NOT_ANNOTATED_CDS"/>
    <property type="molecule type" value="Genomic_DNA"/>
</dbReference>
<name>A0A084VPB1_ANOSI</name>
<dbReference type="VEuPathDB" id="VectorBase:ASIC007173"/>
<organism evidence="8">
    <name type="scientific">Anopheles sinensis</name>
    <name type="common">Mosquito</name>
    <dbReference type="NCBI Taxonomy" id="74873"/>
    <lineage>
        <taxon>Eukaryota</taxon>
        <taxon>Metazoa</taxon>
        <taxon>Ecdysozoa</taxon>
        <taxon>Arthropoda</taxon>
        <taxon>Hexapoda</taxon>
        <taxon>Insecta</taxon>
        <taxon>Pterygota</taxon>
        <taxon>Neoptera</taxon>
        <taxon>Endopterygota</taxon>
        <taxon>Diptera</taxon>
        <taxon>Nematocera</taxon>
        <taxon>Culicoidea</taxon>
        <taxon>Culicidae</taxon>
        <taxon>Anophelinae</taxon>
        <taxon>Anopheles</taxon>
    </lineage>
</organism>
<reference evidence="8 10" key="1">
    <citation type="journal article" date="2014" name="BMC Genomics">
        <title>Genome sequence of Anopheles sinensis provides insight into genetics basis of mosquito competence for malaria parasites.</title>
        <authorList>
            <person name="Zhou D."/>
            <person name="Zhang D."/>
            <person name="Ding G."/>
            <person name="Shi L."/>
            <person name="Hou Q."/>
            <person name="Ye Y."/>
            <person name="Xu Y."/>
            <person name="Zhou H."/>
            <person name="Xiong C."/>
            <person name="Li S."/>
            <person name="Yu J."/>
            <person name="Hong S."/>
            <person name="Yu X."/>
            <person name="Zou P."/>
            <person name="Chen C."/>
            <person name="Chang X."/>
            <person name="Wang W."/>
            <person name="Lv Y."/>
            <person name="Sun Y."/>
            <person name="Ma L."/>
            <person name="Shen B."/>
            <person name="Zhu C."/>
        </authorList>
    </citation>
    <scope>NUCLEOTIDE SEQUENCE [LARGE SCALE GENOMIC DNA]</scope>
</reference>
<dbReference type="Proteomes" id="UP000030765">
    <property type="component" value="Unassembled WGS sequence"/>
</dbReference>
<dbReference type="GO" id="GO:0021952">
    <property type="term" value="P:central nervous system projection neuron axonogenesis"/>
    <property type="evidence" value="ECO:0007669"/>
    <property type="project" value="TreeGrafter"/>
</dbReference>
<evidence type="ECO:0000313" key="8">
    <source>
        <dbReference type="EMBL" id="KFB39805.1"/>
    </source>
</evidence>
<dbReference type="GO" id="GO:1990535">
    <property type="term" value="P:neuron projection maintenance"/>
    <property type="evidence" value="ECO:0007669"/>
    <property type="project" value="TreeGrafter"/>
</dbReference>
<evidence type="ECO:0000256" key="5">
    <source>
        <dbReference type="ARBA" id="ARBA00023212"/>
    </source>
</evidence>
<dbReference type="Pfam" id="PF12309">
    <property type="entry name" value="KBP_C"/>
    <property type="match status" value="1"/>
</dbReference>
<dbReference type="EMBL" id="KE524999">
    <property type="protein sequence ID" value="KFB39805.1"/>
    <property type="molecule type" value="Genomic_DNA"/>
</dbReference>
<comment type="similarity">
    <text evidence="2">Belongs to the KIF-binding protein family.</text>
</comment>